<sequence length="201" mass="22265">MFSQGSAVQTEYSSDRDAKLPHRPNRPYPSLDPRDDVSAPLTLPANEKRRRQVSCCQPPIVFQRSPRPATEDQPLAPRGSIYRPTAERSWRSTLQIRSLGGCGHHPDAGKKNGSILSSANAVRVEHAAYVRDLFGPGLARFAHVGHPPGIHLRLHRRSARVAMPDSHERDQYSGQDLMQSGGRRILSGDSTVFAPDFDVED</sequence>
<organism evidence="2 3">
    <name type="scientific">Zymoseptoria tritici ST99CH_1A5</name>
    <dbReference type="NCBI Taxonomy" id="1276529"/>
    <lineage>
        <taxon>Eukaryota</taxon>
        <taxon>Fungi</taxon>
        <taxon>Dikarya</taxon>
        <taxon>Ascomycota</taxon>
        <taxon>Pezizomycotina</taxon>
        <taxon>Dothideomycetes</taxon>
        <taxon>Dothideomycetidae</taxon>
        <taxon>Mycosphaerellales</taxon>
        <taxon>Mycosphaerellaceae</taxon>
        <taxon>Zymoseptoria</taxon>
    </lineage>
</organism>
<reference evidence="2 3" key="1">
    <citation type="submission" date="2016-10" db="EMBL/GenBank/DDBJ databases">
        <authorList>
            <person name="Varghese N."/>
        </authorList>
    </citation>
    <scope>NUCLEOTIDE SEQUENCE [LARGE SCALE GENOMIC DNA]</scope>
</reference>
<dbReference type="EMBL" id="LT882679">
    <property type="protein sequence ID" value="SMY23220.1"/>
    <property type="molecule type" value="Genomic_DNA"/>
</dbReference>
<gene>
    <name evidence="2" type="ORF">ZT1A5_G4660</name>
</gene>
<evidence type="ECO:0000256" key="1">
    <source>
        <dbReference type="SAM" id="MobiDB-lite"/>
    </source>
</evidence>
<evidence type="ECO:0000313" key="3">
    <source>
        <dbReference type="Proteomes" id="UP000215453"/>
    </source>
</evidence>
<protein>
    <submittedName>
        <fullName evidence="2">Uncharacterized protein</fullName>
    </submittedName>
</protein>
<dbReference type="Proteomes" id="UP000215453">
    <property type="component" value="Chromosome 4"/>
</dbReference>
<name>A0A1Y6LIH4_ZYMTR</name>
<feature type="region of interest" description="Disordered" evidence="1">
    <location>
        <begin position="162"/>
        <end position="189"/>
    </location>
</feature>
<dbReference type="AlphaFoldDB" id="A0A1Y6LIH4"/>
<proteinExistence type="predicted"/>
<feature type="region of interest" description="Disordered" evidence="1">
    <location>
        <begin position="1"/>
        <end position="52"/>
    </location>
</feature>
<accession>A0A1Y6LIH4</accession>
<evidence type="ECO:0000313" key="2">
    <source>
        <dbReference type="EMBL" id="SMY23220.1"/>
    </source>
</evidence>
<feature type="compositionally biased region" description="Polar residues" evidence="1">
    <location>
        <begin position="1"/>
        <end position="12"/>
    </location>
</feature>